<name>A0A941BH22_9BURK</name>
<feature type="domain" description="PNPLA" evidence="5">
    <location>
        <begin position="325"/>
        <end position="580"/>
    </location>
</feature>
<keyword evidence="2" id="KW-0442">Lipid degradation</keyword>
<dbReference type="InterPro" id="IPR052580">
    <property type="entry name" value="Lipid_Hydrolase"/>
</dbReference>
<dbReference type="AlphaFoldDB" id="A0A941BH22"/>
<dbReference type="Proteomes" id="UP000676246">
    <property type="component" value="Unassembled WGS sequence"/>
</dbReference>
<feature type="short sequence motif" description="GXSXG" evidence="2">
    <location>
        <begin position="358"/>
        <end position="362"/>
    </location>
</feature>
<feature type="short sequence motif" description="GXGXXG" evidence="2">
    <location>
        <begin position="329"/>
        <end position="334"/>
    </location>
</feature>
<organism evidence="6 7">
    <name type="scientific">Ideonella alba</name>
    <dbReference type="NCBI Taxonomy" id="2824118"/>
    <lineage>
        <taxon>Bacteria</taxon>
        <taxon>Pseudomonadati</taxon>
        <taxon>Pseudomonadota</taxon>
        <taxon>Betaproteobacteria</taxon>
        <taxon>Burkholderiales</taxon>
        <taxon>Sphaerotilaceae</taxon>
        <taxon>Ideonella</taxon>
    </lineage>
</organism>
<reference evidence="6 7" key="1">
    <citation type="submission" date="2021-04" db="EMBL/GenBank/DDBJ databases">
        <title>The genome sequence of Ideonella sp. 3Y2.</title>
        <authorList>
            <person name="Liu Y."/>
        </authorList>
    </citation>
    <scope>NUCLEOTIDE SEQUENCE [LARGE SCALE GENOMIC DNA]</scope>
    <source>
        <strain evidence="6 7">3Y2</strain>
    </source>
</reference>
<evidence type="ECO:0000256" key="2">
    <source>
        <dbReference type="PROSITE-ProRule" id="PRU01161"/>
    </source>
</evidence>
<evidence type="ECO:0000256" key="4">
    <source>
        <dbReference type="SAM" id="MobiDB-lite"/>
    </source>
</evidence>
<dbReference type="Pfam" id="PF01734">
    <property type="entry name" value="Patatin"/>
    <property type="match status" value="1"/>
</dbReference>
<feature type="active site" description="Proton acceptor" evidence="2">
    <location>
        <position position="567"/>
    </location>
</feature>
<evidence type="ECO:0000256" key="3">
    <source>
        <dbReference type="SAM" id="Coils"/>
    </source>
</evidence>
<feature type="short sequence motif" description="DGA/G" evidence="2">
    <location>
        <begin position="567"/>
        <end position="569"/>
    </location>
</feature>
<dbReference type="PANTHER" id="PTHR46394">
    <property type="entry name" value="ANNEXIN"/>
    <property type="match status" value="1"/>
</dbReference>
<evidence type="ECO:0000313" key="7">
    <source>
        <dbReference type="Proteomes" id="UP000676246"/>
    </source>
</evidence>
<proteinExistence type="predicted"/>
<keyword evidence="2" id="KW-0378">Hydrolase</keyword>
<dbReference type="PANTHER" id="PTHR46394:SF1">
    <property type="entry name" value="PNPLA DOMAIN-CONTAINING PROTEIN"/>
    <property type="match status" value="1"/>
</dbReference>
<keyword evidence="7" id="KW-1185">Reference proteome</keyword>
<dbReference type="SUPFAM" id="SSF52151">
    <property type="entry name" value="FabD/lysophospholipase-like"/>
    <property type="match status" value="1"/>
</dbReference>
<keyword evidence="1 2" id="KW-0443">Lipid metabolism</keyword>
<dbReference type="Gene3D" id="3.40.1090.10">
    <property type="entry name" value="Cytosolic phospholipase A2 catalytic domain"/>
    <property type="match status" value="1"/>
</dbReference>
<protein>
    <submittedName>
        <fullName evidence="6">Patatin-like phospholipase family protein</fullName>
    </submittedName>
</protein>
<feature type="coiled-coil region" evidence="3">
    <location>
        <begin position="926"/>
        <end position="973"/>
    </location>
</feature>
<gene>
    <name evidence="6" type="ORF">KAK03_11735</name>
</gene>
<evidence type="ECO:0000259" key="5">
    <source>
        <dbReference type="PROSITE" id="PS51635"/>
    </source>
</evidence>
<dbReference type="GO" id="GO:0016787">
    <property type="term" value="F:hydrolase activity"/>
    <property type="evidence" value="ECO:0007669"/>
    <property type="project" value="UniProtKB-UniRule"/>
</dbReference>
<feature type="active site" description="Nucleophile" evidence="2">
    <location>
        <position position="360"/>
    </location>
</feature>
<accession>A0A941BH22</accession>
<comment type="caution">
    <text evidence="6">The sequence shown here is derived from an EMBL/GenBank/DDBJ whole genome shotgun (WGS) entry which is preliminary data.</text>
</comment>
<evidence type="ECO:0000313" key="6">
    <source>
        <dbReference type="EMBL" id="MBQ0931158.1"/>
    </source>
</evidence>
<evidence type="ECO:0000256" key="1">
    <source>
        <dbReference type="ARBA" id="ARBA00023098"/>
    </source>
</evidence>
<dbReference type="GO" id="GO:0016042">
    <property type="term" value="P:lipid catabolic process"/>
    <property type="evidence" value="ECO:0007669"/>
    <property type="project" value="UniProtKB-UniRule"/>
</dbReference>
<dbReference type="RefSeq" id="WP_210854143.1">
    <property type="nucleotide sequence ID" value="NZ_JAGQDD010000007.1"/>
</dbReference>
<dbReference type="InterPro" id="IPR016035">
    <property type="entry name" value="Acyl_Trfase/lysoPLipase"/>
</dbReference>
<sequence>MADDGTNLPTLAELKGEALMTAFGLTPPDRLDRDQRRWVDLHTLLDRVDVALEEAGVKATEGKDDKLTKRLEKYRQAHTKLTEEFVKVEVGDRPGRVDELAKKARTLYDQVNAEAYEGARITGIQKALGKFMEHQGVESIKLGKTYTEKIQKIAKIEDPVERIDQYYELEKRIIASDLAAREQDEPGSTWQLRVDQSLSDANPKNKKAHKIKVDSGDLTDAEIGFLNAGNKKIEEAMFSVPARFQDEFRRRAGDALRNLIDSLFHGDHPPTNRQQLGQLMVEANTRLLQLLVGLKREYPPEAPPSARVRNGKLVLTKAAPKVQSLVMQGGGGKGVGYPPMLEEMNKAGTLKKVDLLVGTSIGALNATCLACGGLNDERQLLDLDPLEQALDPRHKKKERYPGVSFKGDVWPSCAGQMAKMDELTAMSIADGVKDYSEGQLGAALLDKLAELDDDTLQRLGLSNPDPAEIEAEVAKLAKKVKNQDLNASDRTSQMITFKDLAILHQLDPVNFKELTITGWEGTGDQGHTVYFNAKDFPDMPVALAARISMGLPIISPLYWKGRGPFYDGGLGSNAPVEATPGLDKFYEGKDPADAELELHSDDIPIDVQKAMAQTMLMTFDDEGKGTRNLYGDGRETTNPSTGEKITVMGKGGVFDDANPEYDETLRKDASKVYNGGVNTLQVYHADQGTLSLGPLGGNPDEVEYAENMSRMKGLEQLDQRSDQAVEMNCGSVLDALEAMTPAEIRRMLAEGPPDPNADPLLLALHEGCESYVLVTEALGQFVDDAGPALELLRESPLCVDCVGAVDLLIEVWASYDDIDTPELQPRIELISQASGAIARLPSCLRAIVTKTVLLPLQKDLRQARADLREATQGDEDDQDNPGGEGQGGDDVAPQGFVWSRMFVAKEFIDSIRQGARQGLFNVEAAANKARDALKDACKAIEKAEAESRPDKRVEAARKAMDKLEELLRRLQTMAVVPSYAQVPTMVEMIRWFRQQAQSEHDNLQKVVQGEGSDGFGARDFLPWDGKDWKRQKKAAIRAGALEDTGASGLSGAMEDALKAVKAIAKAKPKRAAQARNQAWVGWDRVYRIAHQLHARTRDANLQNYLQQCQDAAVIERDKYAEGG</sequence>
<keyword evidence="3" id="KW-0175">Coiled coil</keyword>
<dbReference type="InterPro" id="IPR002641">
    <property type="entry name" value="PNPLA_dom"/>
</dbReference>
<dbReference type="EMBL" id="JAGQDD010000007">
    <property type="protein sequence ID" value="MBQ0931158.1"/>
    <property type="molecule type" value="Genomic_DNA"/>
</dbReference>
<dbReference type="PROSITE" id="PS51635">
    <property type="entry name" value="PNPLA"/>
    <property type="match status" value="1"/>
</dbReference>
<feature type="region of interest" description="Disordered" evidence="4">
    <location>
        <begin position="869"/>
        <end position="890"/>
    </location>
</feature>